<dbReference type="EMBL" id="RHHB01000058">
    <property type="protein sequence ID" value="RNB44639.1"/>
    <property type="molecule type" value="Genomic_DNA"/>
</dbReference>
<feature type="transmembrane region" description="Helical" evidence="1">
    <location>
        <begin position="348"/>
        <end position="368"/>
    </location>
</feature>
<keyword evidence="4" id="KW-1185">Reference proteome</keyword>
<evidence type="ECO:0000313" key="4">
    <source>
        <dbReference type="Proteomes" id="UP000275048"/>
    </source>
</evidence>
<accession>A0A3M8A080</accession>
<feature type="signal peptide" evidence="2">
    <location>
        <begin position="1"/>
        <end position="21"/>
    </location>
</feature>
<gene>
    <name evidence="3" type="ORF">EDM22_17340</name>
</gene>
<keyword evidence="1" id="KW-1133">Transmembrane helix</keyword>
<keyword evidence="2" id="KW-0732">Signal</keyword>
<proteinExistence type="predicted"/>
<evidence type="ECO:0000313" key="3">
    <source>
        <dbReference type="EMBL" id="RNB44639.1"/>
    </source>
</evidence>
<sequence length="378" mass="38750">MRVLLAGLVAVGMAIAGLAFAAPANAKTGFPSLEVVSTSDCDYENSGELTYAVSDLLPSNTYKVTLTTVDGTPVDEWLYQGVHDGSQTTSVAPGEYRLALFEQVSESEWALAAEGGSFTIGACLELDLSVSPSCSTSADGSVMATFTGLIPGDEYTYFVEGTDTSRYVPFTAAGETEEVVAGDLPPGNFYVYVQWNGSTQQGGVYDWRAFAIQPCQPDLTVTVTQCTVAGGTGTVDVALANLVEGVVYTVTGPGGSTQQATAQPSGVTNLTFPSIAAGTSSTVTVEGTWTVDVPYEEPPFIGGGDFVPLDTVSLTASADVTLDPCPAAVVPASSGGTTGLPATGTDPIVPIGAALLLLGLGAAVLTVSRHRATVRVRK</sequence>
<evidence type="ECO:0008006" key="5">
    <source>
        <dbReference type="Google" id="ProtNLM"/>
    </source>
</evidence>
<feature type="chain" id="PRO_5038399972" description="LPXTG cell wall anchor domain-containing protein" evidence="2">
    <location>
        <begin position="22"/>
        <end position="378"/>
    </location>
</feature>
<dbReference type="Proteomes" id="UP000275048">
    <property type="component" value="Unassembled WGS sequence"/>
</dbReference>
<keyword evidence="1" id="KW-0812">Transmembrane</keyword>
<protein>
    <recommendedName>
        <fullName evidence="5">LPXTG cell wall anchor domain-containing protein</fullName>
    </recommendedName>
</protein>
<name>A0A3M8A080_9MICO</name>
<organism evidence="3 4">
    <name type="scientific">Agromyces tardus</name>
    <dbReference type="NCBI Taxonomy" id="2583849"/>
    <lineage>
        <taxon>Bacteria</taxon>
        <taxon>Bacillati</taxon>
        <taxon>Actinomycetota</taxon>
        <taxon>Actinomycetes</taxon>
        <taxon>Micrococcales</taxon>
        <taxon>Microbacteriaceae</taxon>
        <taxon>Agromyces</taxon>
    </lineage>
</organism>
<dbReference type="AlphaFoldDB" id="A0A3M8A080"/>
<reference evidence="3 4" key="1">
    <citation type="submission" date="2018-10" db="EMBL/GenBank/DDBJ databases">
        <title>Isolation, diversity and antibacterial activity of antinobacteria from the wheat rhizosphere soil.</title>
        <authorList>
            <person name="Sun T."/>
        </authorList>
    </citation>
    <scope>NUCLEOTIDE SEQUENCE [LARGE SCALE GENOMIC DNA]</scope>
    <source>
        <strain evidence="3 4">SJ-23</strain>
    </source>
</reference>
<comment type="caution">
    <text evidence="3">The sequence shown here is derived from an EMBL/GenBank/DDBJ whole genome shotgun (WGS) entry which is preliminary data.</text>
</comment>
<evidence type="ECO:0000256" key="2">
    <source>
        <dbReference type="SAM" id="SignalP"/>
    </source>
</evidence>
<evidence type="ECO:0000256" key="1">
    <source>
        <dbReference type="SAM" id="Phobius"/>
    </source>
</evidence>
<keyword evidence="1" id="KW-0472">Membrane</keyword>